<protein>
    <submittedName>
        <fullName evidence="1">Uncharacterized protein</fullName>
    </submittedName>
</protein>
<name>A0A222ZMM9_9CAUD</name>
<dbReference type="GeneID" id="60325445"/>
<dbReference type="RefSeq" id="YP_009953962.1">
    <property type="nucleotide sequence ID" value="NC_051627.1"/>
</dbReference>
<evidence type="ECO:0000313" key="2">
    <source>
        <dbReference type="Proteomes" id="UP000224266"/>
    </source>
</evidence>
<dbReference type="EMBL" id="MF324911">
    <property type="protein sequence ID" value="ASR85280.1"/>
    <property type="molecule type" value="Genomic_DNA"/>
</dbReference>
<reference evidence="2" key="1">
    <citation type="submission" date="2017-06" db="EMBL/GenBank/DDBJ databases">
        <authorList>
            <person name="Kim H.J."/>
            <person name="Triplett B.A."/>
        </authorList>
    </citation>
    <scope>NUCLEOTIDE SEQUENCE [LARGE SCALE GENOMIC DNA]</scope>
</reference>
<keyword evidence="2" id="KW-1185">Reference proteome</keyword>
<dbReference type="KEGG" id="vg:60325445"/>
<sequence>MNRHIDSQPELFADGDTVCVREVYERPDGTRYAVERFEVQR</sequence>
<accession>A0A222ZMM9</accession>
<gene>
    <name evidence="1" type="primary">78</name>
    <name evidence="1" type="ORF">SEA_SIRPHILIP_78</name>
</gene>
<proteinExistence type="predicted"/>
<organism evidence="1 2">
    <name type="scientific">Mycobacterium phage SirPhilip</name>
    <dbReference type="NCBI Taxonomy" id="2015824"/>
    <lineage>
        <taxon>Viruses</taxon>
        <taxon>Duplodnaviria</taxon>
        <taxon>Heunggongvirae</taxon>
        <taxon>Uroviricota</taxon>
        <taxon>Caudoviricetes</taxon>
        <taxon>Weiservirinae</taxon>
        <taxon>Anayavirus</taxon>
        <taxon>Anayavirus sirphilip</taxon>
    </lineage>
</organism>
<evidence type="ECO:0000313" key="1">
    <source>
        <dbReference type="EMBL" id="ASR85280.1"/>
    </source>
</evidence>
<dbReference type="Proteomes" id="UP000224266">
    <property type="component" value="Segment"/>
</dbReference>